<dbReference type="PROSITE" id="PS51900">
    <property type="entry name" value="CB"/>
    <property type="match status" value="1"/>
</dbReference>
<dbReference type="InterPro" id="IPR011010">
    <property type="entry name" value="DNA_brk_join_enz"/>
</dbReference>
<dbReference type="AlphaFoldDB" id="A0A917UAZ2"/>
<evidence type="ECO:0000256" key="2">
    <source>
        <dbReference type="PROSITE-ProRule" id="PRU01248"/>
    </source>
</evidence>
<gene>
    <name evidence="5" type="ORF">GCM10011608_58790</name>
</gene>
<keyword evidence="1 2" id="KW-0238">DNA-binding</keyword>
<evidence type="ECO:0000256" key="1">
    <source>
        <dbReference type="ARBA" id="ARBA00023125"/>
    </source>
</evidence>
<dbReference type="Gene3D" id="1.10.150.130">
    <property type="match status" value="1"/>
</dbReference>
<accession>A0A917UAZ2</accession>
<reference evidence="5" key="2">
    <citation type="submission" date="2020-09" db="EMBL/GenBank/DDBJ databases">
        <authorList>
            <person name="Sun Q."/>
            <person name="Zhou Y."/>
        </authorList>
    </citation>
    <scope>NUCLEOTIDE SEQUENCE</scope>
    <source>
        <strain evidence="5">CGMCC 4.7312</strain>
    </source>
</reference>
<organism evidence="5 6">
    <name type="scientific">Micromonospora sonchi</name>
    <dbReference type="NCBI Taxonomy" id="1763543"/>
    <lineage>
        <taxon>Bacteria</taxon>
        <taxon>Bacillati</taxon>
        <taxon>Actinomycetota</taxon>
        <taxon>Actinomycetes</taxon>
        <taxon>Micromonosporales</taxon>
        <taxon>Micromonosporaceae</taxon>
        <taxon>Micromonospora</taxon>
    </lineage>
</organism>
<comment type="caution">
    <text evidence="5">The sequence shown here is derived from an EMBL/GenBank/DDBJ whole genome shotgun (WGS) entry which is preliminary data.</text>
</comment>
<dbReference type="EMBL" id="BMNB01000047">
    <property type="protein sequence ID" value="GGM65774.1"/>
    <property type="molecule type" value="Genomic_DNA"/>
</dbReference>
<dbReference type="InterPro" id="IPR044068">
    <property type="entry name" value="CB"/>
</dbReference>
<dbReference type="GO" id="GO:0003677">
    <property type="term" value="F:DNA binding"/>
    <property type="evidence" value="ECO:0007669"/>
    <property type="project" value="UniProtKB-UniRule"/>
</dbReference>
<feature type="region of interest" description="Disordered" evidence="3">
    <location>
        <begin position="63"/>
        <end position="126"/>
    </location>
</feature>
<dbReference type="SUPFAM" id="SSF56349">
    <property type="entry name" value="DNA breaking-rejoining enzymes"/>
    <property type="match status" value="1"/>
</dbReference>
<name>A0A917UAZ2_9ACTN</name>
<proteinExistence type="predicted"/>
<protein>
    <recommendedName>
        <fullName evidence="4">Core-binding (CB) domain-containing protein</fullName>
    </recommendedName>
</protein>
<evidence type="ECO:0000259" key="4">
    <source>
        <dbReference type="PROSITE" id="PS51900"/>
    </source>
</evidence>
<evidence type="ECO:0000313" key="5">
    <source>
        <dbReference type="EMBL" id="GGM65774.1"/>
    </source>
</evidence>
<dbReference type="InterPro" id="IPR010998">
    <property type="entry name" value="Integrase_recombinase_N"/>
</dbReference>
<sequence length="126" mass="13278">MPKLDRKRLGQLGARDVRQFLAALTADGVVERTAQLAHAVLRAALEDAMREEIIPRNVAKLVRAPRGGDPYHPHAPISLAASSAPAAAGPRSASQTSVPPSRTAAASPATTLERRRATLGNLRSSC</sequence>
<evidence type="ECO:0000313" key="6">
    <source>
        <dbReference type="Proteomes" id="UP000608890"/>
    </source>
</evidence>
<reference evidence="5" key="1">
    <citation type="journal article" date="2014" name="Int. J. Syst. Evol. Microbiol.">
        <title>Complete genome sequence of Corynebacterium casei LMG S-19264T (=DSM 44701T), isolated from a smear-ripened cheese.</title>
        <authorList>
            <consortium name="US DOE Joint Genome Institute (JGI-PGF)"/>
            <person name="Walter F."/>
            <person name="Albersmeier A."/>
            <person name="Kalinowski J."/>
            <person name="Ruckert C."/>
        </authorList>
    </citation>
    <scope>NUCLEOTIDE SEQUENCE</scope>
    <source>
        <strain evidence="5">CGMCC 4.7312</strain>
    </source>
</reference>
<feature type="compositionally biased region" description="Low complexity" evidence="3">
    <location>
        <begin position="74"/>
        <end position="111"/>
    </location>
</feature>
<feature type="domain" description="Core-binding (CB)" evidence="4">
    <location>
        <begin position="1"/>
        <end position="49"/>
    </location>
</feature>
<dbReference type="Proteomes" id="UP000608890">
    <property type="component" value="Unassembled WGS sequence"/>
</dbReference>
<evidence type="ECO:0000256" key="3">
    <source>
        <dbReference type="SAM" id="MobiDB-lite"/>
    </source>
</evidence>
<keyword evidence="6" id="KW-1185">Reference proteome</keyword>